<feature type="domain" description="Chalcone isomerase" evidence="2">
    <location>
        <begin position="42"/>
        <end position="165"/>
    </location>
</feature>
<dbReference type="STRING" id="435908.IDSA_04680"/>
<feature type="chain" id="PRO_5001898997" description="Chalcone isomerase domain-containing protein" evidence="1">
    <location>
        <begin position="18"/>
        <end position="168"/>
    </location>
</feature>
<name>A0A094IY01_9GAMM</name>
<dbReference type="AlphaFoldDB" id="A0A094IY01"/>
<organism evidence="3 4">
    <name type="scientific">Pseudidiomarina salinarum</name>
    <dbReference type="NCBI Taxonomy" id="435908"/>
    <lineage>
        <taxon>Bacteria</taxon>
        <taxon>Pseudomonadati</taxon>
        <taxon>Pseudomonadota</taxon>
        <taxon>Gammaproteobacteria</taxon>
        <taxon>Alteromonadales</taxon>
        <taxon>Idiomarinaceae</taxon>
        <taxon>Pseudidiomarina</taxon>
    </lineage>
</organism>
<feature type="signal peptide" evidence="1">
    <location>
        <begin position="1"/>
        <end position="17"/>
    </location>
</feature>
<evidence type="ECO:0000313" key="4">
    <source>
        <dbReference type="Proteomes" id="UP000054363"/>
    </source>
</evidence>
<dbReference type="InterPro" id="IPR016087">
    <property type="entry name" value="Chalcone_isomerase"/>
</dbReference>
<keyword evidence="4" id="KW-1185">Reference proteome</keyword>
<dbReference type="Proteomes" id="UP000054363">
    <property type="component" value="Unassembled WGS sequence"/>
</dbReference>
<evidence type="ECO:0000313" key="3">
    <source>
        <dbReference type="EMBL" id="KFZ31977.1"/>
    </source>
</evidence>
<gene>
    <name evidence="3" type="ORF">IDSA_04680</name>
</gene>
<keyword evidence="1" id="KW-0732">Signal</keyword>
<dbReference type="PROSITE" id="PS51257">
    <property type="entry name" value="PROKAR_LIPOPROTEIN"/>
    <property type="match status" value="1"/>
</dbReference>
<evidence type="ECO:0000259" key="2">
    <source>
        <dbReference type="Pfam" id="PF16036"/>
    </source>
</evidence>
<accession>A0A094IY01</accession>
<dbReference type="EMBL" id="JPER01000001">
    <property type="protein sequence ID" value="KFZ31977.1"/>
    <property type="molecule type" value="Genomic_DNA"/>
</dbReference>
<reference evidence="3 4" key="1">
    <citation type="submission" date="2014-06" db="EMBL/GenBank/DDBJ databases">
        <title>The draft genome sequence of Idiomarina salinarum ISL-52.</title>
        <authorList>
            <person name="Du J."/>
            <person name="Shao Z."/>
        </authorList>
    </citation>
    <scope>NUCLEOTIDE SEQUENCE [LARGE SCALE GENOMIC DNA]</scope>
    <source>
        <strain evidence="3 4">ISL-52</strain>
    </source>
</reference>
<dbReference type="eggNOG" id="COG3572">
    <property type="taxonomic scope" value="Bacteria"/>
</dbReference>
<protein>
    <recommendedName>
        <fullName evidence="2">Chalcone isomerase domain-containing protein</fullName>
    </recommendedName>
</protein>
<dbReference type="Pfam" id="PF16036">
    <property type="entry name" value="Chalcone_3"/>
    <property type="match status" value="1"/>
</dbReference>
<proteinExistence type="predicted"/>
<sequence>MKALATILLLAPASVMAACNPPVTTDMQQVGSTRLSVLFWDLYDAELLTDSGSYDNYEQRALRLTYLRDIESAELVESTREEWQRLNIEITEQHEQWLDRLNSIWPDITEGDCLLLVENNAGHGVFYNGQGKLGSIENQTFTDQFFAIWLDKDSRFKDERDELLGVNQ</sequence>
<comment type="caution">
    <text evidence="3">The sequence shown here is derived from an EMBL/GenBank/DDBJ whole genome shotgun (WGS) entry which is preliminary data.</text>
</comment>
<evidence type="ECO:0000256" key="1">
    <source>
        <dbReference type="SAM" id="SignalP"/>
    </source>
</evidence>